<dbReference type="Proteomes" id="UP000270094">
    <property type="component" value="Unassembled WGS sequence"/>
</dbReference>
<reference evidence="1 2" key="1">
    <citation type="submission" date="2018-11" db="EMBL/GenBank/DDBJ databases">
        <authorList>
            <consortium name="Pathogen Informatics"/>
        </authorList>
    </citation>
    <scope>NUCLEOTIDE SEQUENCE [LARGE SCALE GENOMIC DNA]</scope>
</reference>
<sequence>MIVFMSAERHSIRFDPVRSGEMGFEPYTRPFVPQCHGPHLSLSSNLVLQRQGWLMSITIDNIATFAKEHQKIPGIEYASREKTRFYKFPTYYVMKDKTANTQPQLATSILSTAAAHEPPTGQINGYIDPVLEKAKIVYECGSLLDFMSSCQDDFMDIKPPFVLPALPILPKERVVKPFYPFENVGMVILVRSPTGLRIKSQKNIGDFFLGLGRKRQVESVLIWLLRYKLDQDNTLECLV</sequence>
<dbReference type="AlphaFoldDB" id="A0A3P7K564"/>
<evidence type="ECO:0000313" key="2">
    <source>
        <dbReference type="Proteomes" id="UP000270094"/>
    </source>
</evidence>
<keyword evidence="2" id="KW-1185">Reference proteome</keyword>
<gene>
    <name evidence="1" type="ORF">SVUK_LOCUS1403</name>
</gene>
<dbReference type="EMBL" id="UYYB01002747">
    <property type="protein sequence ID" value="VDM66405.1"/>
    <property type="molecule type" value="Genomic_DNA"/>
</dbReference>
<protein>
    <submittedName>
        <fullName evidence="1">Uncharacterized protein</fullName>
    </submittedName>
</protein>
<evidence type="ECO:0000313" key="1">
    <source>
        <dbReference type="EMBL" id="VDM66405.1"/>
    </source>
</evidence>
<accession>A0A3P7K564</accession>
<organism evidence="1 2">
    <name type="scientific">Strongylus vulgaris</name>
    <name type="common">Blood worm</name>
    <dbReference type="NCBI Taxonomy" id="40348"/>
    <lineage>
        <taxon>Eukaryota</taxon>
        <taxon>Metazoa</taxon>
        <taxon>Ecdysozoa</taxon>
        <taxon>Nematoda</taxon>
        <taxon>Chromadorea</taxon>
        <taxon>Rhabditida</taxon>
        <taxon>Rhabditina</taxon>
        <taxon>Rhabditomorpha</taxon>
        <taxon>Strongyloidea</taxon>
        <taxon>Strongylidae</taxon>
        <taxon>Strongylus</taxon>
    </lineage>
</organism>
<proteinExistence type="predicted"/>
<name>A0A3P7K564_STRVU</name>